<evidence type="ECO:0000313" key="2">
    <source>
        <dbReference type="EMBL" id="KMY32546.1"/>
    </source>
</evidence>
<proteinExistence type="predicted"/>
<feature type="chain" id="PRO_5038573351" description="Lipoprotein" evidence="1">
    <location>
        <begin position="25"/>
        <end position="158"/>
    </location>
</feature>
<accession>A0A0K9FEI9</accession>
<keyword evidence="1" id="KW-0732">Signal</keyword>
<dbReference type="EMBL" id="LFXJ01000005">
    <property type="protein sequence ID" value="KMY32546.1"/>
    <property type="molecule type" value="Genomic_DNA"/>
</dbReference>
<organism evidence="2 3">
    <name type="scientific">Lysinibacillus xylanilyticus</name>
    <dbReference type="NCBI Taxonomy" id="582475"/>
    <lineage>
        <taxon>Bacteria</taxon>
        <taxon>Bacillati</taxon>
        <taxon>Bacillota</taxon>
        <taxon>Bacilli</taxon>
        <taxon>Bacillales</taxon>
        <taxon>Bacillaceae</taxon>
        <taxon>Lysinibacillus</taxon>
    </lineage>
</organism>
<gene>
    <name evidence="2" type="ORF">ACZ11_10540</name>
</gene>
<reference evidence="3" key="1">
    <citation type="submission" date="2015-07" db="EMBL/GenBank/DDBJ databases">
        <authorList>
            <consortium name="Consortium for Microbial Forensics and Genomics (microFORGE)"/>
            <person name="Knight B.M."/>
            <person name="Roberts D.P."/>
            <person name="Lin D."/>
            <person name="Hari K."/>
            <person name="Fletcher J."/>
            <person name="Melcher U."/>
            <person name="Blagden T."/>
            <person name="Winegar R.A."/>
        </authorList>
    </citation>
    <scope>NUCLEOTIDE SEQUENCE [LARGE SCALE GENOMIC DNA]</scope>
    <source>
        <strain evidence="3">DSM 23493</strain>
    </source>
</reference>
<evidence type="ECO:0008006" key="4">
    <source>
        <dbReference type="Google" id="ProtNLM"/>
    </source>
</evidence>
<dbReference type="GeneID" id="96598682"/>
<feature type="signal peptide" evidence="1">
    <location>
        <begin position="1"/>
        <end position="24"/>
    </location>
</feature>
<name>A0A0K9FEI9_9BACI</name>
<dbReference type="Proteomes" id="UP000037326">
    <property type="component" value="Unassembled WGS sequence"/>
</dbReference>
<dbReference type="RefSeq" id="WP_049665892.1">
    <property type="nucleotide sequence ID" value="NZ_JBNNMB010000012.1"/>
</dbReference>
<dbReference type="AlphaFoldDB" id="A0A0K9FEI9"/>
<sequence>MKKIYILGLGLGLMLCLITACSSKQENVSPNEEQNTNIKDENIHLANAIDGSYHSIYITELKDNEEIIEQVLYGDSFEQFLKVLKETTLIKEPLPEDHPFPKNYHQIVVQGDKDVVTIFIEENTGEQLVSLLANDVIPSGVYRATNIDILKYIEKFSN</sequence>
<dbReference type="PATRIC" id="fig|582475.4.peg.1702"/>
<comment type="caution">
    <text evidence="2">The sequence shown here is derived from an EMBL/GenBank/DDBJ whole genome shotgun (WGS) entry which is preliminary data.</text>
</comment>
<evidence type="ECO:0000256" key="1">
    <source>
        <dbReference type="SAM" id="SignalP"/>
    </source>
</evidence>
<protein>
    <recommendedName>
        <fullName evidence="4">Lipoprotein</fullName>
    </recommendedName>
</protein>
<dbReference type="PROSITE" id="PS51257">
    <property type="entry name" value="PROKAR_LIPOPROTEIN"/>
    <property type="match status" value="1"/>
</dbReference>
<evidence type="ECO:0000313" key="3">
    <source>
        <dbReference type="Proteomes" id="UP000037326"/>
    </source>
</evidence>